<feature type="region of interest" description="Disordered" evidence="1">
    <location>
        <begin position="57"/>
        <end position="103"/>
    </location>
</feature>
<reference evidence="3" key="2">
    <citation type="submission" date="2021-02" db="EMBL/GenBank/DDBJ databases">
        <authorList>
            <person name="Kimball J.A."/>
            <person name="Haas M.W."/>
            <person name="Macchietto M."/>
            <person name="Kono T."/>
            <person name="Duquette J."/>
            <person name="Shao M."/>
        </authorList>
    </citation>
    <scope>NUCLEOTIDE SEQUENCE</scope>
    <source>
        <tissue evidence="3">Fresh leaf tissue</tissue>
    </source>
</reference>
<comment type="caution">
    <text evidence="3">The sequence shown here is derived from an EMBL/GenBank/DDBJ whole genome shotgun (WGS) entry which is preliminary data.</text>
</comment>
<reference evidence="3" key="1">
    <citation type="journal article" date="2021" name="bioRxiv">
        <title>Whole Genome Assembly and Annotation of Northern Wild Rice, Zizania palustris L., Supports a Whole Genome Duplication in the Zizania Genus.</title>
        <authorList>
            <person name="Haas M."/>
            <person name="Kono T."/>
            <person name="Macchietto M."/>
            <person name="Millas R."/>
            <person name="McGilp L."/>
            <person name="Shao M."/>
            <person name="Duquette J."/>
            <person name="Hirsch C.N."/>
            <person name="Kimball J."/>
        </authorList>
    </citation>
    <scope>NUCLEOTIDE SEQUENCE</scope>
    <source>
        <tissue evidence="3">Fresh leaf tissue</tissue>
    </source>
</reference>
<proteinExistence type="predicted"/>
<dbReference type="AlphaFoldDB" id="A0A8J5SX97"/>
<feature type="compositionally biased region" description="Basic and acidic residues" evidence="1">
    <location>
        <begin position="91"/>
        <end position="103"/>
    </location>
</feature>
<dbReference type="Proteomes" id="UP000729402">
    <property type="component" value="Unassembled WGS sequence"/>
</dbReference>
<feature type="chain" id="PRO_5035273094" evidence="2">
    <location>
        <begin position="23"/>
        <end position="137"/>
    </location>
</feature>
<keyword evidence="4" id="KW-1185">Reference proteome</keyword>
<feature type="compositionally biased region" description="Basic and acidic residues" evidence="1">
    <location>
        <begin position="71"/>
        <end position="83"/>
    </location>
</feature>
<dbReference type="EMBL" id="JAAALK010000086">
    <property type="protein sequence ID" value="KAG8082796.1"/>
    <property type="molecule type" value="Genomic_DNA"/>
</dbReference>
<evidence type="ECO:0000313" key="4">
    <source>
        <dbReference type="Proteomes" id="UP000729402"/>
    </source>
</evidence>
<organism evidence="3 4">
    <name type="scientific">Zizania palustris</name>
    <name type="common">Northern wild rice</name>
    <dbReference type="NCBI Taxonomy" id="103762"/>
    <lineage>
        <taxon>Eukaryota</taxon>
        <taxon>Viridiplantae</taxon>
        <taxon>Streptophyta</taxon>
        <taxon>Embryophyta</taxon>
        <taxon>Tracheophyta</taxon>
        <taxon>Spermatophyta</taxon>
        <taxon>Magnoliopsida</taxon>
        <taxon>Liliopsida</taxon>
        <taxon>Poales</taxon>
        <taxon>Poaceae</taxon>
        <taxon>BOP clade</taxon>
        <taxon>Oryzoideae</taxon>
        <taxon>Oryzeae</taxon>
        <taxon>Zizaniinae</taxon>
        <taxon>Zizania</taxon>
    </lineage>
</organism>
<evidence type="ECO:0000313" key="3">
    <source>
        <dbReference type="EMBL" id="KAG8082796.1"/>
    </source>
</evidence>
<name>A0A8J5SX97_ZIZPA</name>
<evidence type="ECO:0000256" key="1">
    <source>
        <dbReference type="SAM" id="MobiDB-lite"/>
    </source>
</evidence>
<protein>
    <submittedName>
        <fullName evidence="3">Uncharacterized protein</fullName>
    </submittedName>
</protein>
<evidence type="ECO:0000256" key="2">
    <source>
        <dbReference type="SAM" id="SignalP"/>
    </source>
</evidence>
<sequence length="137" mass="15564">MGGRWRSWASISWFGPLWTVAGFSPPSVPEWCSAGGRVHFSFAIEYGLKNDKFHPDDAKVHLGKHQKTKGNQRDGQEEYKQKDSSSSTLSKKNDQADDDQWAKDEDMPNIIALKVARRRWLVVEACQILLSVQMSNL</sequence>
<gene>
    <name evidence="3" type="ORF">GUJ93_ZPchr0014g47328</name>
</gene>
<keyword evidence="2" id="KW-0732">Signal</keyword>
<accession>A0A8J5SX97</accession>
<feature type="signal peptide" evidence="2">
    <location>
        <begin position="1"/>
        <end position="22"/>
    </location>
</feature>
<feature type="compositionally biased region" description="Basic residues" evidence="1">
    <location>
        <begin position="61"/>
        <end position="70"/>
    </location>
</feature>